<dbReference type="PROSITE" id="PS51442">
    <property type="entry name" value="M_PRO"/>
    <property type="match status" value="1"/>
</dbReference>
<feature type="domain" description="CV ZBD" evidence="94">
    <location>
        <begin position="5402"/>
        <end position="5514"/>
    </location>
</feature>
<dbReference type="InterPro" id="IPR002589">
    <property type="entry name" value="Macro_dom"/>
</dbReference>
<dbReference type="Pfam" id="PF08716">
    <property type="entry name" value="CoV_NSP7"/>
    <property type="match status" value="1"/>
</dbReference>
<dbReference type="Pfam" id="PF11633">
    <property type="entry name" value="bCoV_SUD_M"/>
    <property type="match status" value="1"/>
</dbReference>
<feature type="domain" description="NendoU" evidence="111">
    <location>
        <begin position="6752"/>
        <end position="6891"/>
    </location>
</feature>
<dbReference type="GO" id="GO:0004843">
    <property type="term" value="F:cysteine-type deubiquitinase activity"/>
    <property type="evidence" value="ECO:0007669"/>
    <property type="project" value="UniProtKB-EC"/>
</dbReference>
<evidence type="ECO:0000256" key="11">
    <source>
        <dbReference type="ARBA" id="ARBA00003443"/>
    </source>
</evidence>
<dbReference type="Pfam" id="PF00680">
    <property type="entry name" value="RdRP_1"/>
    <property type="match status" value="1"/>
</dbReference>
<evidence type="ECO:0000256" key="58">
    <source>
        <dbReference type="ARBA" id="ARBA00023258"/>
    </source>
</evidence>
<dbReference type="Gene3D" id="2.40.10.250">
    <property type="entry name" value="Replicase NSP9"/>
    <property type="match status" value="1"/>
</dbReference>
<comment type="subunit">
    <text evidence="67">Monomer. Homodimer. Only the homodimer shows catalytic activity.</text>
</comment>
<evidence type="ECO:0000256" key="59">
    <source>
        <dbReference type="ARBA" id="ARBA00023280"/>
    </source>
</evidence>
<dbReference type="InterPro" id="IPR044343">
    <property type="entry name" value="NSP13_1B_dom_CoV"/>
</dbReference>
<dbReference type="InterPro" id="IPR007094">
    <property type="entry name" value="RNA-dir_pol_PSvirus"/>
</dbReference>
<feature type="transmembrane region" description="Helical" evidence="89">
    <location>
        <begin position="3115"/>
        <end position="3140"/>
    </location>
</feature>
<dbReference type="Pfam" id="PF06460">
    <property type="entry name" value="CoV_Methyltr_2"/>
    <property type="match status" value="1"/>
</dbReference>
<dbReference type="Gene3D" id="3.40.50.11020">
    <property type="entry name" value="Replicase polyprotein, nucleic acid-binding domain"/>
    <property type="match status" value="1"/>
</dbReference>
<evidence type="ECO:0000256" key="25">
    <source>
        <dbReference type="ARBA" id="ARBA00022692"/>
    </source>
</evidence>
<evidence type="ECO:0000259" key="102">
    <source>
        <dbReference type="PROSITE" id="PS51947"/>
    </source>
</evidence>
<keyword evidence="37" id="KW-0788">Thiol protease</keyword>
<keyword evidence="39" id="KW-1114">Inhibition of host interferon signaling pathway by virus</keyword>
<dbReference type="GO" id="GO:0004482">
    <property type="term" value="F:mRNA 5'-cap (guanine-N7-)-methyltransferase activity"/>
    <property type="evidence" value="ECO:0007669"/>
    <property type="project" value="UniProtKB-EC"/>
</dbReference>
<dbReference type="InterPro" id="IPR037204">
    <property type="entry name" value="NSP7_sf_CoV"/>
</dbReference>
<evidence type="ECO:0000256" key="50">
    <source>
        <dbReference type="ARBA" id="ARBA00023050"/>
    </source>
</evidence>
<comment type="catalytic activity">
    <reaction evidence="60">
        <text>uridylyl-uridylyl-ribonucleotide-RNA = a 3'-end uridylyl-2',3'-cyclophospho-uridine-RNA + a 5'-end dephospho-ribonucleoside-RNA</text>
        <dbReference type="Rhea" id="RHEA:67732"/>
        <dbReference type="Rhea" id="RHEA-COMP:13936"/>
        <dbReference type="Rhea" id="RHEA-COMP:17334"/>
        <dbReference type="Rhea" id="RHEA-COMP:17335"/>
        <dbReference type="ChEBI" id="CHEBI:138284"/>
        <dbReference type="ChEBI" id="CHEBI:173079"/>
        <dbReference type="ChEBI" id="CHEBI:173080"/>
    </reaction>
</comment>
<feature type="domain" description="RdRp Nsp8 cofactor" evidence="105">
    <location>
        <begin position="4020"/>
        <end position="4218"/>
    </location>
</feature>
<dbReference type="FunFam" id="2.40.10.10:FF:000045">
    <property type="entry name" value="Replicase polyprotein 1a"/>
    <property type="match status" value="1"/>
</dbReference>
<comment type="subunit">
    <text evidence="65">Interacts with proofreading exoribonuclease nsp14 and 2'-O-methyltransferase nsp16; these interactions enhance nsp14 and nsp16 enzymatic activities.</text>
</comment>
<evidence type="ECO:0000256" key="69">
    <source>
        <dbReference type="ARBA" id="ARBA00034512"/>
    </source>
</evidence>
<feature type="transmembrane region" description="Helical" evidence="89">
    <location>
        <begin position="3685"/>
        <end position="3704"/>
    </location>
</feature>
<dbReference type="PROSITE" id="PS51989">
    <property type="entry name" value="COV_NSP2_N"/>
    <property type="match status" value="1"/>
</dbReference>
<dbReference type="InterPro" id="IPR021590">
    <property type="entry name" value="NSP1_glob_bCoV"/>
</dbReference>
<dbReference type="PROSITE" id="PS51124">
    <property type="entry name" value="PEPTIDASE_C16"/>
    <property type="match status" value="1"/>
</dbReference>
<evidence type="ECO:0000256" key="83">
    <source>
        <dbReference type="PROSITE-ProRule" id="PRU01298"/>
    </source>
</evidence>
<dbReference type="GO" id="GO:0044172">
    <property type="term" value="C:host cell endoplasmic reticulum-Golgi intermediate compartment"/>
    <property type="evidence" value="ECO:0007669"/>
    <property type="project" value="UniProtKB-SubCell"/>
</dbReference>
<dbReference type="Pfam" id="PF13087">
    <property type="entry name" value="AAA_12"/>
    <property type="match status" value="1"/>
</dbReference>
<keyword evidence="16" id="KW-0696">RNA-directed RNA polymerase</keyword>
<evidence type="ECO:0000256" key="67">
    <source>
        <dbReference type="ARBA" id="ARBA00034508"/>
    </source>
</evidence>
<dbReference type="InterPro" id="IPR014828">
    <property type="entry name" value="NSP7_CoV"/>
</dbReference>
<feature type="domain" description="N7-MTase" evidence="109">
    <location>
        <begin position="6295"/>
        <end position="6523"/>
    </location>
</feature>
<dbReference type="GO" id="GO:0006351">
    <property type="term" value="P:DNA-templated transcription"/>
    <property type="evidence" value="ECO:0007669"/>
    <property type="project" value="InterPro"/>
</dbReference>
<dbReference type="PROSITE" id="PS51945">
    <property type="entry name" value="BCOV_NSP3E_NAB"/>
    <property type="match status" value="1"/>
</dbReference>
<evidence type="ECO:0000256" key="89">
    <source>
        <dbReference type="SAM" id="Phobius"/>
    </source>
</evidence>
<evidence type="ECO:0000256" key="82">
    <source>
        <dbReference type="PROSITE-ProRule" id="PRU01296"/>
    </source>
</evidence>
<feature type="domain" description="NiRAN" evidence="102">
    <location>
        <begin position="4473"/>
        <end position="4730"/>
    </location>
</feature>
<dbReference type="Pfam" id="PF20632">
    <property type="entry name" value="CoV_NSP13_ZBD"/>
    <property type="match status" value="1"/>
</dbReference>
<evidence type="ECO:0000256" key="48">
    <source>
        <dbReference type="ARBA" id="ARBA00022989"/>
    </source>
</evidence>
<dbReference type="SUPFAM" id="SSF50494">
    <property type="entry name" value="Trypsin-like serine proteases"/>
    <property type="match status" value="1"/>
</dbReference>
<evidence type="ECO:0000259" key="99">
    <source>
        <dbReference type="PROSITE" id="PS51944"/>
    </source>
</evidence>
<keyword evidence="41 83" id="KW-0269">Exonuclease</keyword>
<dbReference type="InterPro" id="IPR043609">
    <property type="entry name" value="NendoU_nidovirus"/>
</dbReference>
<comment type="cofactor">
    <cofactor evidence="3">
        <name>Mg(2+)</name>
        <dbReference type="ChEBI" id="CHEBI:18420"/>
    </cofactor>
</comment>
<feature type="binding site" evidence="84">
    <location>
        <begin position="6330"/>
        <end position="6336"/>
    </location>
    <ligand>
        <name>S-adenosyl-L-methionine</name>
        <dbReference type="ChEBI" id="CHEBI:59789"/>
    </ligand>
</feature>
<evidence type="ECO:0000256" key="32">
    <source>
        <dbReference type="ARBA" id="ARBA00022759"/>
    </source>
</evidence>
<comment type="subunit">
    <text evidence="69">Interacts with papain-like protease nsp3 and non-structural protein 6.</text>
</comment>
<dbReference type="Pfam" id="PF16251">
    <property type="entry name" value="bCoV_NAB"/>
    <property type="match status" value="1"/>
</dbReference>
<keyword evidence="18" id="KW-0945">Host-virus interaction</keyword>
<dbReference type="PROSITE" id="PS51952">
    <property type="entry name" value="COV_EXON_MTASE_COACT"/>
    <property type="match status" value="1"/>
</dbReference>
<comment type="subunit">
    <text evidence="63">Interacts with nsp8 to form the replication-transcription complex (RTC): nsp12, nsp7, two subunits of nsp8, and up to two subunits of nsp13.</text>
</comment>
<evidence type="ECO:0000256" key="80">
    <source>
        <dbReference type="PROSITE-ProRule" id="PRU00444"/>
    </source>
</evidence>
<dbReference type="InterPro" id="IPR009461">
    <property type="entry name" value="NSP16_CoV-like"/>
</dbReference>
<dbReference type="Gene3D" id="1.10.150.420">
    <property type="entry name" value="Coronavirus nonstructural protein 4 C-terminus"/>
    <property type="match status" value="1"/>
</dbReference>
<dbReference type="SUPFAM" id="SSF53335">
    <property type="entry name" value="S-adenosyl-L-methionine-dependent methyltransferases"/>
    <property type="match status" value="2"/>
</dbReference>
<dbReference type="InterPro" id="IPR044371">
    <property type="entry name" value="Macro_X_NSP3-like"/>
</dbReference>
<dbReference type="Gene3D" id="6.10.250.2820">
    <property type="match status" value="1"/>
</dbReference>
<evidence type="ECO:0000256" key="68">
    <source>
        <dbReference type="ARBA" id="ARBA00034511"/>
    </source>
</evidence>
<accession>A0AA49IEI7</accession>
<evidence type="ECO:0000259" key="122">
    <source>
        <dbReference type="PROSITE" id="PS52000"/>
    </source>
</evidence>
<dbReference type="GO" id="GO:0005524">
    <property type="term" value="F:ATP binding"/>
    <property type="evidence" value="ECO:0007669"/>
    <property type="project" value="UniProtKB-KW"/>
</dbReference>
<reference evidence="123" key="1">
    <citation type="submission" date="2023-01" db="EMBL/GenBank/DDBJ databases">
        <title>Panoramic Analysis of Coronaviruses Carried by Representative Bat Species in Southern China to Better Understand the Coronavirus Sphere.</title>
        <authorList>
            <person name="Han Y."/>
            <person name="Xu P."/>
            <person name="Wang Y."/>
            <person name="Zhao W."/>
            <person name="Wang J."/>
            <person name="Jin Q."/>
            <person name="Wu Z."/>
        </authorList>
    </citation>
    <scope>NUCLEOTIDE SEQUENCE</scope>
    <source>
        <strain evidence="123">BtPa-BetaCoV/GD2017-Q262</strain>
    </source>
</reference>
<dbReference type="PROSITE" id="PS51955">
    <property type="entry name" value="NIV_2_O_MTASE"/>
    <property type="match status" value="1"/>
</dbReference>
<dbReference type="InterPro" id="IPR050534">
    <property type="entry name" value="Coronavir_polyprotein_1ab"/>
</dbReference>
<dbReference type="InterPro" id="IPR044353">
    <property type="entry name" value="Nsp3_Ubl2_dom_CoV"/>
</dbReference>
<comment type="function">
    <text evidence="5">Plays a pivotal role in viral transcription by stimulating both nsp14 3'-5' exoribonuclease and nsp16 2'-O-methyltransferase activities. Therefore plays an essential role in viral mRNAs cap methylation.</text>
</comment>
<dbReference type="GO" id="GO:0004197">
    <property type="term" value="F:cysteine-type endopeptidase activity"/>
    <property type="evidence" value="ECO:0007669"/>
    <property type="project" value="InterPro"/>
</dbReference>
<gene>
    <name evidence="123" type="primary">ORF1ab</name>
</gene>
<dbReference type="GO" id="GO:0003727">
    <property type="term" value="F:single-stranded RNA binding"/>
    <property type="evidence" value="ECO:0007669"/>
    <property type="project" value="InterPro"/>
</dbReference>
<evidence type="ECO:0000259" key="103">
    <source>
        <dbReference type="PROSITE" id="PS51948"/>
    </source>
</evidence>
<dbReference type="GO" id="GO:0019082">
    <property type="term" value="P:viral protein processing"/>
    <property type="evidence" value="ECO:0007669"/>
    <property type="project" value="InterPro"/>
</dbReference>
<comment type="subunit">
    <text evidence="70">Interacts with nsp7, nsp13 and nsp12 to form the replication-transcription complex (RTC): nsp12, nsp7, two subunits of nsp8, and up to two subunits of nsp13.</text>
</comment>
<evidence type="ECO:0000256" key="61">
    <source>
        <dbReference type="ARBA" id="ARBA00025984"/>
    </source>
</evidence>
<feature type="active site" evidence="83">
    <location>
        <position position="6272"/>
    </location>
</feature>
<keyword evidence="33 80" id="KW-0863">Zinc-finger</keyword>
<dbReference type="Pfam" id="PF01661">
    <property type="entry name" value="Macro"/>
    <property type="match status" value="1"/>
</dbReference>
<dbReference type="PROSITE" id="PS51946">
    <property type="entry name" value="COV_NSP4C"/>
    <property type="match status" value="1"/>
</dbReference>
<dbReference type="Pfam" id="PF08717">
    <property type="entry name" value="CoV_NSP8"/>
    <property type="match status" value="1"/>
</dbReference>
<dbReference type="Gene3D" id="1.10.8.370">
    <property type="entry name" value="nsp7 replicase"/>
    <property type="match status" value="1"/>
</dbReference>
<dbReference type="GO" id="GO:0002151">
    <property type="term" value="F:G-quadruplex RNA binding"/>
    <property type="evidence" value="ECO:0007669"/>
    <property type="project" value="InterPro"/>
</dbReference>
<feature type="transmembrane region" description="Helical" evidence="89">
    <location>
        <begin position="3760"/>
        <end position="3778"/>
    </location>
</feature>
<dbReference type="InterPro" id="IPR043504">
    <property type="entry name" value="Peptidase_S1_PA_chymotrypsin"/>
</dbReference>
<feature type="domain" description="Macro" evidence="92">
    <location>
        <begin position="1186"/>
        <end position="1352"/>
    </location>
</feature>
<dbReference type="GO" id="GO:0003968">
    <property type="term" value="F:RNA-directed RNA polymerase activity"/>
    <property type="evidence" value="ECO:0007669"/>
    <property type="project" value="UniProtKB-KW"/>
</dbReference>
<dbReference type="Gene3D" id="3.40.50.11580">
    <property type="match status" value="2"/>
</dbReference>
<comment type="function">
    <text evidence="72">Forms a primer, NSP9-pU, which is utilized by the polymerase for the initiation of RNA chains. Interacts with ribosome signal recognition particle RNA (SRP). Together with NSP8, suppress protein integration into the cell membrane, thereby disrupting host immune defenses.</text>
</comment>
<dbReference type="Gene3D" id="3.40.50.150">
    <property type="entry name" value="Vaccinia Virus protein VP39"/>
    <property type="match status" value="1"/>
</dbReference>
<dbReference type="InterPro" id="IPR042570">
    <property type="entry name" value="NSP3_NAB_bCoV_sf"/>
</dbReference>
<feature type="domain" description="Macro" evidence="96">
    <location>
        <begin position="1354"/>
        <end position="1480"/>
    </location>
</feature>
<dbReference type="PROSITE" id="PS51994">
    <property type="entry name" value="BCOV_NSP3E_G2M"/>
    <property type="match status" value="1"/>
</dbReference>
<dbReference type="SUPFAM" id="SSF140367">
    <property type="entry name" value="Coronavirus NSP7-like"/>
    <property type="match status" value="1"/>
</dbReference>
<feature type="domain" description="ExoN" evidence="108">
    <location>
        <begin position="6071"/>
        <end position="6286"/>
    </location>
</feature>
<dbReference type="PROSITE" id="PS50507">
    <property type="entry name" value="RDRP_SSRNA_POS"/>
    <property type="match status" value="1"/>
</dbReference>
<evidence type="ECO:0000256" key="27">
    <source>
        <dbReference type="ARBA" id="ARBA00022722"/>
    </source>
</evidence>
<evidence type="ECO:0000256" key="17">
    <source>
        <dbReference type="ARBA" id="ARBA00022557"/>
    </source>
</evidence>
<evidence type="ECO:0000256" key="34">
    <source>
        <dbReference type="ARBA" id="ARBA00022786"/>
    </source>
</evidence>
<evidence type="ECO:0000256" key="55">
    <source>
        <dbReference type="ARBA" id="ARBA00023211"/>
    </source>
</evidence>
<dbReference type="GO" id="GO:0043139">
    <property type="term" value="F:5'-3' DNA helicase activity"/>
    <property type="evidence" value="ECO:0007669"/>
    <property type="project" value="TreeGrafter"/>
</dbReference>
<keyword evidence="28 86" id="KW-0479">Metal-binding</keyword>
<keyword evidence="52" id="KW-1015">Disulfide bond</keyword>
<feature type="domain" description="G2M" evidence="121">
    <location>
        <begin position="2053"/>
        <end position="2179"/>
    </location>
</feature>
<dbReference type="InterPro" id="IPR009466">
    <property type="entry name" value="NSP14_CoV"/>
</dbReference>
<dbReference type="SMART" id="SM00506">
    <property type="entry name" value="A1pp"/>
    <property type="match status" value="1"/>
</dbReference>
<comment type="function">
    <text evidence="11">Forms a hexadecamer with nsp8 (8 subunits of each) that may participate in viral replication by acting as a primase. Alternatively, may synthesize substantially longer products than oligonucleotide primers.</text>
</comment>
<keyword evidence="26" id="KW-0548">Nucleotidyltransferase</keyword>
<keyword evidence="53" id="KW-1035">Host cytoplasm</keyword>
<evidence type="ECO:0000256" key="1">
    <source>
        <dbReference type="ARBA" id="ARBA00000707"/>
    </source>
</evidence>
<dbReference type="Pfam" id="PF19216">
    <property type="entry name" value="CoV_NSP15_M"/>
    <property type="match status" value="1"/>
</dbReference>
<evidence type="ECO:0000256" key="49">
    <source>
        <dbReference type="ARBA" id="ARBA00022995"/>
    </source>
</evidence>
<comment type="caution">
    <text evidence="86">Lacks conserved residue(s) required for the propagation of feature annotation.</text>
</comment>
<evidence type="ECO:0000256" key="16">
    <source>
        <dbReference type="ARBA" id="ARBA00022484"/>
    </source>
</evidence>
<dbReference type="InterPro" id="IPR048672">
    <property type="entry name" value="NSP13_ZBD_CoV"/>
</dbReference>
<feature type="transmembrane region" description="Helical" evidence="89">
    <location>
        <begin position="3711"/>
        <end position="3729"/>
    </location>
</feature>
<evidence type="ECO:0000259" key="108">
    <source>
        <dbReference type="PROSITE" id="PS51953"/>
    </source>
</evidence>
<feature type="domain" description="(+)RNA virus helicase C-terminal" evidence="95">
    <location>
        <begin position="5658"/>
        <end position="6014"/>
    </location>
</feature>
<dbReference type="Pfam" id="PF20633">
    <property type="entry name" value="CoV_NSP13_stalk"/>
    <property type="match status" value="1"/>
</dbReference>
<dbReference type="CDD" id="cd21523">
    <property type="entry name" value="SUD_C_MERS-CoV_Nsp3"/>
    <property type="match status" value="1"/>
</dbReference>
<evidence type="ECO:0000259" key="93">
    <source>
        <dbReference type="PROSITE" id="PS51442"/>
    </source>
</evidence>
<feature type="domain" description="Nsp9 ssRNA-binding" evidence="106">
    <location>
        <begin position="4219"/>
        <end position="4328"/>
    </location>
</feature>
<evidence type="ECO:0000256" key="63">
    <source>
        <dbReference type="ARBA" id="ARBA00034500"/>
    </source>
</evidence>
<evidence type="ECO:0000256" key="79">
    <source>
        <dbReference type="ARBA" id="ARBA00049952"/>
    </source>
</evidence>
<dbReference type="Gene3D" id="2.60.120.1680">
    <property type="match status" value="1"/>
</dbReference>
<evidence type="ECO:0000259" key="116">
    <source>
        <dbReference type="PROSITE" id="PS51989"/>
    </source>
</evidence>
<evidence type="ECO:0000256" key="46">
    <source>
        <dbReference type="ARBA" id="ARBA00022884"/>
    </source>
</evidence>
<dbReference type="Pfam" id="PF19212">
    <property type="entry name" value="CoV_NSP2_C"/>
    <property type="match status" value="1"/>
</dbReference>
<dbReference type="GO" id="GO:0039657">
    <property type="term" value="P:symbiont-mediated suppression of host gene expression"/>
    <property type="evidence" value="ECO:0007669"/>
    <property type="project" value="UniProtKB-KW"/>
</dbReference>
<comment type="function">
    <text evidence="7">Multi-functional protein with a zinc-binding domain in N-terminus displaying RNA and DNA duplex-unwinding activities with 5' to 3' polarity. Activity of helicase is dependent on magnesium.</text>
</comment>
<dbReference type="SUPFAM" id="SSF143076">
    <property type="entry name" value="Coronavirus NSP8-like"/>
    <property type="match status" value="1"/>
</dbReference>
<dbReference type="InterPro" id="IPR046438">
    <property type="entry name" value="NIV_2_O_MTASE"/>
</dbReference>
<evidence type="ECO:0000256" key="81">
    <source>
        <dbReference type="PROSITE-ProRule" id="PRU01294"/>
    </source>
</evidence>
<dbReference type="InterPro" id="IPR043174">
    <property type="entry name" value="NSP15_middle_sf"/>
</dbReference>
<dbReference type="PROSITE" id="PS51960">
    <property type="entry name" value="COV_NSP15_NTD"/>
    <property type="match status" value="1"/>
</dbReference>
<dbReference type="InterPro" id="IPR008740">
    <property type="entry name" value="Peptidase_C30_CoV"/>
</dbReference>
<dbReference type="InterPro" id="IPR032505">
    <property type="entry name" value="CoV_NSP4_C"/>
</dbReference>
<dbReference type="InterPro" id="IPR043608">
    <property type="entry name" value="CoV_NSP15_M"/>
</dbReference>
<keyword evidence="35 85" id="KW-0378">Hydrolase</keyword>
<keyword evidence="55" id="KW-0464">Manganese</keyword>
<dbReference type="PROSITE" id="PS52000">
    <property type="entry name" value="COV_NSP12_IF"/>
    <property type="match status" value="1"/>
</dbReference>
<keyword evidence="40 86" id="KW-0862">Zinc</keyword>
<dbReference type="Gene3D" id="3.10.20.350">
    <property type="match status" value="1"/>
</dbReference>
<evidence type="ECO:0000259" key="96">
    <source>
        <dbReference type="PROSITE" id="PS51941"/>
    </source>
</evidence>
<evidence type="ECO:0000256" key="38">
    <source>
        <dbReference type="ARBA" id="ARBA00022809"/>
    </source>
</evidence>
<keyword evidence="23" id="KW-0645">Protease</keyword>
<comment type="function">
    <text evidence="62">Plays a role in viral RNA synthesis through two distinct activities. The N7-guanine methyltransferase activity plays a role in the formation of the cap structure GpppA-RNA. The proofreading exoribonuclease reduces the sensitivity of the virus to RNA mutagens during replication. This activity acts on both ssRNA and dsRNA in a 3'-5' direction.</text>
</comment>
<comment type="catalytic activity">
    <reaction evidence="74">
        <text>a 5'-end diphospho-ribonucleoside in mRNA + GTP + H(+) = a 5'-end (5'-triphosphoguanosine)-ribonucleoside in mRNA + diphosphate</text>
        <dbReference type="Rhea" id="RHEA:67012"/>
        <dbReference type="Rhea" id="RHEA-COMP:17165"/>
        <dbReference type="Rhea" id="RHEA-COMP:17166"/>
        <dbReference type="ChEBI" id="CHEBI:15378"/>
        <dbReference type="ChEBI" id="CHEBI:33019"/>
        <dbReference type="ChEBI" id="CHEBI:37565"/>
        <dbReference type="ChEBI" id="CHEBI:167616"/>
        <dbReference type="ChEBI" id="CHEBI:167617"/>
        <dbReference type="EC" id="2.7.7.50"/>
    </reaction>
    <physiologicalReaction direction="left-to-right" evidence="74">
        <dbReference type="Rhea" id="RHEA:67013"/>
    </physiologicalReaction>
</comment>
<comment type="function">
    <text evidence="6">Methyltransferase that mediates mRNA cap 2'-O-ribose methylation to the 5'-cap structure of viral mRNAs. N7-methyl guanosine cap is a prerequisite for binding of nsp16. Therefore plays an essential role in viral mRNAs cap methylation which is essential to evade immune system.</text>
</comment>
<dbReference type="SUPFAM" id="SSF56672">
    <property type="entry name" value="DNA/RNA polymerases"/>
    <property type="match status" value="1"/>
</dbReference>
<dbReference type="Pfam" id="PF16348">
    <property type="entry name" value="CoV_NSP4_C"/>
    <property type="match status" value="1"/>
</dbReference>
<evidence type="ECO:0000256" key="86">
    <source>
        <dbReference type="PROSITE-ProRule" id="PRU01336"/>
    </source>
</evidence>
<comment type="catalytic activity">
    <reaction evidence="73">
        <text>a 5'-end (5'-triphosphoguanosine)-ribonucleoside in mRNA + S-adenosyl-L-methionine = a 5'-end (N(7)-methyl 5'-triphosphoguanosine)-ribonucleoside in mRNA + S-adenosyl-L-homocysteine</text>
        <dbReference type="Rhea" id="RHEA:67008"/>
        <dbReference type="Rhea" id="RHEA-COMP:17166"/>
        <dbReference type="Rhea" id="RHEA-COMP:17167"/>
        <dbReference type="ChEBI" id="CHEBI:57856"/>
        <dbReference type="ChEBI" id="CHEBI:59789"/>
        <dbReference type="ChEBI" id="CHEBI:156461"/>
        <dbReference type="ChEBI" id="CHEBI:167617"/>
        <dbReference type="EC" id="2.1.1.56"/>
    </reaction>
    <physiologicalReaction direction="left-to-right" evidence="73">
        <dbReference type="Rhea" id="RHEA:67009"/>
    </physiologicalReaction>
</comment>
<dbReference type="GO" id="GO:0016829">
    <property type="term" value="F:lyase activity"/>
    <property type="evidence" value="ECO:0007669"/>
    <property type="project" value="UniProtKB-KW"/>
</dbReference>
<evidence type="ECO:0000256" key="15">
    <source>
        <dbReference type="ARBA" id="ARBA00008087"/>
    </source>
</evidence>
<comment type="similarity">
    <text evidence="15 81">Belongs to the coronaviruses polyprotein 1ab family.</text>
</comment>
<feature type="domain" description="DPUP" evidence="97">
    <location>
        <begin position="1480"/>
        <end position="1553"/>
    </location>
</feature>
<dbReference type="InterPro" id="IPR001205">
    <property type="entry name" value="RNA-dir_pol_C"/>
</dbReference>
<keyword evidence="24 84" id="KW-0808">Transferase</keyword>
<dbReference type="PROSITE" id="PS51948">
    <property type="entry name" value="COV_NSP12_RDRP"/>
    <property type="match status" value="1"/>
</dbReference>
<dbReference type="CDD" id="cd21823">
    <property type="entry name" value="MERS-CoV-like_Nsp3_NAB"/>
    <property type="match status" value="1"/>
</dbReference>
<dbReference type="Pfam" id="PF20631">
    <property type="entry name" value="CoV_NSP13_1B"/>
    <property type="match status" value="1"/>
</dbReference>
<evidence type="ECO:0000256" key="74">
    <source>
        <dbReference type="ARBA" id="ARBA00044624"/>
    </source>
</evidence>
<dbReference type="CDD" id="cd21473">
    <property type="entry name" value="cv_Nsp4_TM"/>
    <property type="match status" value="1"/>
</dbReference>
<feature type="transmembrane region" description="Helical" evidence="89">
    <location>
        <begin position="3152"/>
        <end position="3183"/>
    </location>
</feature>
<dbReference type="CDD" id="cd21898">
    <property type="entry name" value="betaCoV_Nsp9"/>
    <property type="match status" value="1"/>
</dbReference>
<evidence type="ECO:0000256" key="64">
    <source>
        <dbReference type="ARBA" id="ARBA00034503"/>
    </source>
</evidence>
<feature type="transmembrane region" description="Helical" evidence="89">
    <location>
        <begin position="3855"/>
        <end position="3877"/>
    </location>
</feature>
<evidence type="ECO:0000259" key="110">
    <source>
        <dbReference type="PROSITE" id="PS51955"/>
    </source>
</evidence>
<dbReference type="InterPro" id="IPR048673">
    <property type="entry name" value="NSP13_stalk_CoV"/>
</dbReference>
<dbReference type="CDD" id="cd21831">
    <property type="entry name" value="betaCoV_Nsp8"/>
    <property type="match status" value="1"/>
</dbReference>
<evidence type="ECO:0000259" key="104">
    <source>
        <dbReference type="PROSITE" id="PS51949"/>
    </source>
</evidence>
<evidence type="ECO:0000256" key="45">
    <source>
        <dbReference type="ARBA" id="ARBA00022876"/>
    </source>
</evidence>
<dbReference type="InterPro" id="IPR032592">
    <property type="entry name" value="NSP3_NAB_bCoV"/>
</dbReference>
<dbReference type="InterPro" id="IPR018995">
    <property type="entry name" value="RNA_synth_NSP10_CoV"/>
</dbReference>
<evidence type="ECO:0000256" key="87">
    <source>
        <dbReference type="PROSITE-ProRule" id="PRU01344"/>
    </source>
</evidence>
<evidence type="ECO:0000256" key="43">
    <source>
        <dbReference type="ARBA" id="ARBA00022863"/>
    </source>
</evidence>
<keyword evidence="54" id="KW-1095">Inhibition of host ISG15 by virus</keyword>
<evidence type="ECO:0000256" key="31">
    <source>
        <dbReference type="ARBA" id="ARBA00022758"/>
    </source>
</evidence>
<evidence type="ECO:0000256" key="28">
    <source>
        <dbReference type="ARBA" id="ARBA00022723"/>
    </source>
</evidence>
<evidence type="ECO:0000256" key="10">
    <source>
        <dbReference type="ARBA" id="ARBA00003368"/>
    </source>
</evidence>
<dbReference type="PROSITE" id="PS51991">
    <property type="entry name" value="COV_NSP2_C"/>
    <property type="match status" value="1"/>
</dbReference>
<dbReference type="InterPro" id="IPR041679">
    <property type="entry name" value="DNA2/NAM7-like_C"/>
</dbReference>
<dbReference type="PROSITE" id="PS51941">
    <property type="entry name" value="BCOV_NSP3C_M"/>
    <property type="match status" value="1"/>
</dbReference>
<keyword evidence="32 85" id="KW-0255">Endonuclease</keyword>
<keyword evidence="49" id="KW-1190">Host gene expression shutoff by virus</keyword>
<comment type="catalytic activity">
    <reaction evidence="78">
        <text>a 5'-end (N(7)-methyl 5'-triphosphoguanosine)-ribonucleoside in mRNA + S-adenosyl-L-methionine = a 5'-end (N(7)-methyl 5'-triphosphoguanosine)-(2'-O-methyl-ribonucleoside) in mRNA + S-adenosyl-L-homocysteine + H(+)</text>
        <dbReference type="Rhea" id="RHEA:67020"/>
        <dbReference type="Rhea" id="RHEA-COMP:17167"/>
        <dbReference type="Rhea" id="RHEA-COMP:17168"/>
        <dbReference type="ChEBI" id="CHEBI:15378"/>
        <dbReference type="ChEBI" id="CHEBI:57856"/>
        <dbReference type="ChEBI" id="CHEBI:59789"/>
        <dbReference type="ChEBI" id="CHEBI:156461"/>
        <dbReference type="ChEBI" id="CHEBI:167609"/>
        <dbReference type="EC" id="2.1.1.57"/>
    </reaction>
</comment>
<comment type="cofactor">
    <cofactor evidence="2">
        <name>Mn(2+)</name>
        <dbReference type="ChEBI" id="CHEBI:29035"/>
    </cofactor>
</comment>
<evidence type="ECO:0000256" key="20">
    <source>
        <dbReference type="ARBA" id="ARBA00022616"/>
    </source>
</evidence>
<dbReference type="InterPro" id="IPR046435">
    <property type="entry name" value="N7_MTase_CoV"/>
</dbReference>
<comment type="subcellular location">
    <subcellularLocation>
        <location evidence="13">Host cytoplasm</location>
        <location evidence="13">Host perinuclear region</location>
    </subcellularLocation>
    <subcellularLocation>
        <location evidence="14">Host endoplasmic reticulum-Golgi intermediate compartment</location>
    </subcellularLocation>
    <subcellularLocation>
        <location evidence="12">Host membrane</location>
        <topology evidence="12">Multi-pass membrane protein</topology>
    </subcellularLocation>
</comment>
<feature type="transmembrane region" description="Helical" evidence="89">
    <location>
        <begin position="3785"/>
        <end position="3801"/>
    </location>
</feature>
<dbReference type="Pfam" id="PF06471">
    <property type="entry name" value="CoV_ExoN"/>
    <property type="match status" value="1"/>
</dbReference>
<evidence type="ECO:0000256" key="24">
    <source>
        <dbReference type="ARBA" id="ARBA00022679"/>
    </source>
</evidence>
<evidence type="ECO:0000259" key="91">
    <source>
        <dbReference type="PROSITE" id="PS51124"/>
    </source>
</evidence>
<dbReference type="PROSITE" id="PS51962">
    <property type="entry name" value="COV_NSP1"/>
    <property type="match status" value="1"/>
</dbReference>
<keyword evidence="59" id="KW-0899">Viral immunoevasion</keyword>
<dbReference type="InterPro" id="IPR013016">
    <property type="entry name" value="Peptidase_C16_CoV"/>
</dbReference>
<feature type="region of interest" description="Y1" evidence="86">
    <location>
        <begin position="2455"/>
        <end position="2545"/>
    </location>
</feature>
<feature type="domain" description="Nucleic acid-binding" evidence="100">
    <location>
        <begin position="1916"/>
        <end position="2033"/>
    </location>
</feature>
<evidence type="ECO:0000259" key="113">
    <source>
        <dbReference type="PROSITE" id="PS51961"/>
    </source>
</evidence>
<dbReference type="InterPro" id="IPR038123">
    <property type="entry name" value="NSP4_C_sf_CoV"/>
</dbReference>
<dbReference type="GO" id="GO:0039648">
    <property type="term" value="P:symbiont-mediated perturbation of host ubiquitin-like protein modification"/>
    <property type="evidence" value="ECO:0007669"/>
    <property type="project" value="UniProtKB-KW"/>
</dbReference>
<dbReference type="GO" id="GO:0033644">
    <property type="term" value="C:host cell membrane"/>
    <property type="evidence" value="ECO:0007669"/>
    <property type="project" value="UniProtKB-SubCell"/>
</dbReference>
<evidence type="ECO:0000256" key="29">
    <source>
        <dbReference type="ARBA" id="ARBA00022737"/>
    </source>
</evidence>
<dbReference type="InterPro" id="IPR044367">
    <property type="entry name" value="NSP6_betaCoV"/>
</dbReference>
<keyword evidence="50" id="KW-1072">Activation of host autophagy by virus</keyword>
<dbReference type="InterPro" id="IPR044330">
    <property type="entry name" value="NSP15_alpha_betaCoV_N"/>
</dbReference>
<dbReference type="GO" id="GO:0039595">
    <property type="term" value="P:symbiont-mediated degradation of host mRNA"/>
    <property type="evidence" value="ECO:0007669"/>
    <property type="project" value="UniProtKB-KW"/>
</dbReference>
<dbReference type="GO" id="GO:0003724">
    <property type="term" value="F:RNA helicase activity"/>
    <property type="evidence" value="ECO:0007669"/>
    <property type="project" value="UniProtKB-EC"/>
</dbReference>
<dbReference type="InterPro" id="IPR043502">
    <property type="entry name" value="DNA/RNA_pol_sf"/>
</dbReference>
<evidence type="ECO:0000256" key="8">
    <source>
        <dbReference type="ARBA" id="ARBA00003070"/>
    </source>
</evidence>
<dbReference type="CDD" id="cd21401">
    <property type="entry name" value="ZBD_cv_Nsp13-like"/>
    <property type="match status" value="1"/>
</dbReference>
<feature type="domain" description="Ubiquitin-like" evidence="99">
    <location>
        <begin position="1558"/>
        <end position="1613"/>
    </location>
</feature>
<dbReference type="GO" id="GO:0085034">
    <property type="term" value="P:symbiont-mediated suppression of host NF-kappaB cascade"/>
    <property type="evidence" value="ECO:0007669"/>
    <property type="project" value="UniProtKB-KW"/>
</dbReference>
<evidence type="ECO:0000256" key="35">
    <source>
        <dbReference type="ARBA" id="ARBA00022801"/>
    </source>
</evidence>
<dbReference type="Pfam" id="PF06478">
    <property type="entry name" value="CoV_RPol_N"/>
    <property type="match status" value="1"/>
</dbReference>
<comment type="subunit">
    <text evidence="64">Interacts with nsp12.</text>
</comment>
<evidence type="ECO:0000256" key="6">
    <source>
        <dbReference type="ARBA" id="ARBA00002840"/>
    </source>
</evidence>
<feature type="domain" description="ExoN/MTase coactivator" evidence="107">
    <location>
        <begin position="4329"/>
        <end position="4467"/>
    </location>
</feature>
<dbReference type="Gene3D" id="1.10.8.1190">
    <property type="match status" value="1"/>
</dbReference>
<dbReference type="GO" id="GO:0075523">
    <property type="term" value="P:viral translational frameshifting"/>
    <property type="evidence" value="ECO:0007669"/>
    <property type="project" value="UniProtKB-KW"/>
</dbReference>
<dbReference type="GO" id="GO:0004484">
    <property type="term" value="F:mRNA guanylyltransferase activity"/>
    <property type="evidence" value="ECO:0007669"/>
    <property type="project" value="UniProtKB-EC"/>
</dbReference>
<dbReference type="Gene3D" id="3.30.70.3540">
    <property type="entry name" value="Nsp8 replicase, head domain"/>
    <property type="match status" value="1"/>
</dbReference>
<feature type="domain" description="Nsp12 Interface" evidence="122">
    <location>
        <begin position="4735"/>
        <end position="4833"/>
    </location>
</feature>
<feature type="transmembrane region" description="Helical" evidence="89">
    <location>
        <begin position="2266"/>
        <end position="2288"/>
    </location>
</feature>
<evidence type="ECO:0000256" key="41">
    <source>
        <dbReference type="ARBA" id="ARBA00022839"/>
    </source>
</evidence>
<keyword evidence="19 84" id="KW-0489">Methyltransferase</keyword>
<feature type="active site" evidence="83">
    <location>
        <position position="6190"/>
    </location>
</feature>
<dbReference type="Pfam" id="PF08715">
    <property type="entry name" value="CoV_peptidase"/>
    <property type="match status" value="1"/>
</dbReference>
<dbReference type="InterPro" id="IPR027351">
    <property type="entry name" value="(+)RNA_virus_helicase_core_dom"/>
</dbReference>
<evidence type="ECO:0000256" key="9">
    <source>
        <dbReference type="ARBA" id="ARBA00003115"/>
    </source>
</evidence>
<dbReference type="Pfam" id="PF19215">
    <property type="entry name" value="CoV_NSP15_C"/>
    <property type="match status" value="1"/>
</dbReference>
<evidence type="ECO:0000256" key="78">
    <source>
        <dbReference type="ARBA" id="ARBA00049042"/>
    </source>
</evidence>
<evidence type="ECO:0000256" key="52">
    <source>
        <dbReference type="ARBA" id="ARBA00023157"/>
    </source>
</evidence>
<feature type="domain" description="CoV Nsp2 middle" evidence="117">
    <location>
        <begin position="479"/>
        <end position="713"/>
    </location>
</feature>
<dbReference type="InterPro" id="IPR044401">
    <property type="entry name" value="NSP15_NendoU_CoV"/>
</dbReference>
<dbReference type="GO" id="GO:0004519">
    <property type="term" value="F:endonuclease activity"/>
    <property type="evidence" value="ECO:0007669"/>
    <property type="project" value="UniProtKB-UniRule"/>
</dbReference>
<keyword evidence="47" id="KW-0693">Viral RNA replication</keyword>
<evidence type="ECO:0000256" key="88">
    <source>
        <dbReference type="SAM" id="MobiDB-lite"/>
    </source>
</evidence>
<evidence type="ECO:0000256" key="44">
    <source>
        <dbReference type="ARBA" id="ARBA00022870"/>
    </source>
</evidence>
<dbReference type="InterPro" id="IPR044357">
    <property type="entry name" value="NSP3_Ubl1_dom_CoV"/>
</dbReference>
<feature type="domain" description="Peptidase C30" evidence="93">
    <location>
        <begin position="3339"/>
        <end position="3644"/>
    </location>
</feature>
<feature type="domain" description="Peptidase C16" evidence="91">
    <location>
        <begin position="1628"/>
        <end position="1902"/>
    </location>
</feature>
<dbReference type="InterPro" id="IPR049894">
    <property type="entry name" value="COV_NSP3_3ECTO"/>
</dbReference>
<keyword evidence="45" id="KW-1127">Modulation of host ubiquitin pathway by viral deubiquitinase</keyword>
<dbReference type="InterPro" id="IPR044315">
    <property type="entry name" value="NSP14_betaCoV"/>
</dbReference>
<comment type="function">
    <text evidence="75">Plays a role in viral transcription/replication and prevents the simultaneous activation of host cell dsRNA sensors, such as MDA5/IFIH1, OAS, and PKR. Acts by degrading the 5'-polyuridines generated during replication of the poly(A) region of viral genomic and subgenomic RNAs. Catalyzes a two-step reaction in which a 2'3'-cyclic phosphate (2'3'-cP) is first generated by 2'-O transesterification, which is then hydrolyzed to a 3'-phosphate (3'-P). If not degraded, poly(U) RNA would hybridize with poly(A) RNA tails and activate host dsRNA sensors.</text>
</comment>
<dbReference type="CDD" id="cd21901">
    <property type="entry name" value="alpha_betaCoV_Nsp10"/>
    <property type="match status" value="1"/>
</dbReference>
<dbReference type="Pfam" id="PF19213">
    <property type="entry name" value="CoV_NSP6"/>
    <property type="match status" value="1"/>
</dbReference>
<dbReference type="InterPro" id="IPR044388">
    <property type="entry name" value="NSP2_MERS-like"/>
</dbReference>
<dbReference type="InterPro" id="IPR043178">
    <property type="entry name" value="PLpro_thumb_sf_CoV"/>
</dbReference>
<keyword evidence="51 89" id="KW-0472">Membrane</keyword>
<evidence type="ECO:0000259" key="118">
    <source>
        <dbReference type="PROSITE" id="PS51991"/>
    </source>
</evidence>
<keyword evidence="36" id="KW-0347">Helicase</keyword>
<evidence type="ECO:0000259" key="94">
    <source>
        <dbReference type="PROSITE" id="PS51653"/>
    </source>
</evidence>
<dbReference type="InterPro" id="IPR038083">
    <property type="entry name" value="NSP3A-like"/>
</dbReference>
<dbReference type="CDD" id="cd21592">
    <property type="entry name" value="MERS-CoV-like_RdRp"/>
    <property type="match status" value="1"/>
</dbReference>
<keyword evidence="46 82" id="KW-0694">RNA-binding</keyword>
<evidence type="ECO:0000256" key="33">
    <source>
        <dbReference type="ARBA" id="ARBA00022771"/>
    </source>
</evidence>
<evidence type="ECO:0000259" key="90">
    <source>
        <dbReference type="PROSITE" id="PS50507"/>
    </source>
</evidence>
<evidence type="ECO:0000256" key="19">
    <source>
        <dbReference type="ARBA" id="ARBA00022603"/>
    </source>
</evidence>
<keyword evidence="38" id="KW-1193">Eukaryotic host translation shutoff by virus</keyword>
<evidence type="ECO:0000259" key="92">
    <source>
        <dbReference type="PROSITE" id="PS51154"/>
    </source>
</evidence>
<evidence type="ECO:0000256" key="18">
    <source>
        <dbReference type="ARBA" id="ARBA00022581"/>
    </source>
</evidence>
<dbReference type="Pfam" id="PF19219">
    <property type="entry name" value="CoV_NSP15_N"/>
    <property type="match status" value="1"/>
</dbReference>
<dbReference type="PROSITE" id="PS51949">
    <property type="entry name" value="COV_NSP7"/>
    <property type="match status" value="1"/>
</dbReference>
<evidence type="ECO:0000256" key="13">
    <source>
        <dbReference type="ARBA" id="ARBA00004407"/>
    </source>
</evidence>
<feature type="domain" description="AV-Nsp11N/CoV-Nsp15M" evidence="113">
    <location>
        <begin position="6585"/>
        <end position="6735"/>
    </location>
</feature>
<evidence type="ECO:0000256" key="75">
    <source>
        <dbReference type="ARBA" id="ARBA00046192"/>
    </source>
</evidence>
<evidence type="ECO:0000256" key="7">
    <source>
        <dbReference type="ARBA" id="ARBA00002960"/>
    </source>
</evidence>
<evidence type="ECO:0000259" key="100">
    <source>
        <dbReference type="PROSITE" id="PS51945"/>
    </source>
</evidence>
<dbReference type="CDD" id="cd21666">
    <property type="entry name" value="betaCoV_Nsp5_Mpro"/>
    <property type="match status" value="1"/>
</dbReference>
<dbReference type="InterPro" id="IPR043615">
    <property type="entry name" value="NSP2_N_CoV"/>
</dbReference>
<dbReference type="GO" id="GO:0039579">
    <property type="term" value="P:symbiont-mediated suppression of host ISG15-protein conjugation"/>
    <property type="evidence" value="ECO:0007669"/>
    <property type="project" value="UniProtKB-KW"/>
</dbReference>
<dbReference type="InterPro" id="IPR043612">
    <property type="entry name" value="CoV_NSP4_N"/>
</dbReference>
<dbReference type="InterPro" id="IPR029063">
    <property type="entry name" value="SAM-dependent_MTases_sf"/>
</dbReference>
<feature type="transmembrane region" description="Helical" evidence="89">
    <location>
        <begin position="3654"/>
        <end position="3673"/>
    </location>
</feature>
<dbReference type="GO" id="GO:0039520">
    <property type="term" value="P:symbiont-mediated activation of host autophagy"/>
    <property type="evidence" value="ECO:0007669"/>
    <property type="project" value="UniProtKB-KW"/>
</dbReference>
<dbReference type="PROSITE" id="PS51954">
    <property type="entry name" value="COV_N7_MTASE"/>
    <property type="match status" value="1"/>
</dbReference>
<evidence type="ECO:0000259" key="95">
    <source>
        <dbReference type="PROSITE" id="PS51657"/>
    </source>
</evidence>
<evidence type="ECO:0000259" key="107">
    <source>
        <dbReference type="PROSITE" id="PS51952"/>
    </source>
</evidence>
<evidence type="ECO:0000256" key="62">
    <source>
        <dbReference type="ARBA" id="ARBA00034456"/>
    </source>
</evidence>
<dbReference type="InterPro" id="IPR046443">
    <property type="entry name" value="a/bCoV_NSP1_glob"/>
</dbReference>
<feature type="active site" evidence="85">
    <location>
        <position position="6797"/>
    </location>
</feature>
<evidence type="ECO:0000256" key="14">
    <source>
        <dbReference type="ARBA" id="ARBA00004452"/>
    </source>
</evidence>
<dbReference type="PROSITE" id="PS51950">
    <property type="entry name" value="COV_NSP8"/>
    <property type="match status" value="1"/>
</dbReference>
<feature type="domain" description="Nidovirus-type SAM-dependent 2'-O-MTase" evidence="110">
    <location>
        <begin position="6896"/>
        <end position="7190"/>
    </location>
</feature>
<comment type="subunit">
    <text evidence="68">Interacts with nsp7 and nsp8 to form the replication-transcription complex (RTC): nsp12, nsp7, two subunits of nsp8, and up to two subunits of nsp13. Interacts with nsp9.</text>
</comment>
<dbReference type="CDD" id="cd21467">
    <property type="entry name" value="Ubl1_cv_Nsp3_N-like"/>
    <property type="match status" value="1"/>
</dbReference>
<dbReference type="PROSITE" id="PS51657">
    <property type="entry name" value="PSRV_HELICASE"/>
    <property type="match status" value="1"/>
</dbReference>
<feature type="domain" description="CoV Nsp2 N-terminal" evidence="116">
    <location>
        <begin position="197"/>
        <end position="473"/>
    </location>
</feature>
<evidence type="ECO:0000256" key="60">
    <source>
        <dbReference type="ARBA" id="ARBA00024600"/>
    </source>
</evidence>
<dbReference type="InterPro" id="IPR037227">
    <property type="entry name" value="EndoU-like"/>
</dbReference>
<evidence type="ECO:0000256" key="47">
    <source>
        <dbReference type="ARBA" id="ARBA00022953"/>
    </source>
</evidence>
<dbReference type="Gene3D" id="2.40.10.10">
    <property type="entry name" value="Trypsin-like serine proteases"/>
    <property type="match status" value="2"/>
</dbReference>
<dbReference type="SUPFAM" id="SSF142877">
    <property type="entry name" value="EndoU-like"/>
    <property type="match status" value="1"/>
</dbReference>
<keyword evidence="25 89" id="KW-0812">Transmembrane</keyword>
<comment type="subunit">
    <text evidence="66">Interacts with nsp8 and nsp12 to form the replication-transcription complex (RTC): nsp12, nsp7, two subunits of nsp8, and up to two subunits of nsp13.</text>
</comment>
<dbReference type="InterPro" id="IPR046441">
    <property type="entry name" value="RdRp_CoV"/>
</dbReference>
<evidence type="ECO:0000259" key="117">
    <source>
        <dbReference type="PROSITE" id="PS51990"/>
    </source>
</evidence>
<dbReference type="CDD" id="cd21716">
    <property type="entry name" value="TM_Y_MERS-CoV-like_Nsp3_C"/>
    <property type="match status" value="1"/>
</dbReference>
<proteinExistence type="inferred from homology"/>
<keyword evidence="43" id="KW-1100">Inhibition of host NF-kappa-B by virus</keyword>
<dbReference type="CDD" id="cd21563">
    <property type="entry name" value="Macro_cv_SUD-M_Nsp3-like"/>
    <property type="match status" value="1"/>
</dbReference>
<dbReference type="InterPro" id="IPR046440">
    <property type="entry name" value="AV_NSP11N_COV_NSP15M"/>
</dbReference>
<dbReference type="PROSITE" id="PS51963">
    <property type="entry name" value="BCOV_NSP1_C"/>
    <property type="match status" value="1"/>
</dbReference>
<evidence type="ECO:0000259" key="105">
    <source>
        <dbReference type="PROSITE" id="PS51950"/>
    </source>
</evidence>
<keyword evidence="17" id="KW-1192">Host mRNA suppression by virus</keyword>
<dbReference type="EMBL" id="OQ175282">
    <property type="protein sequence ID" value="WCC63368.1"/>
    <property type="molecule type" value="Genomic_RNA"/>
</dbReference>
<feature type="region of interest" description="CoV-Y" evidence="86">
    <location>
        <begin position="2546"/>
        <end position="2828"/>
    </location>
</feature>
<dbReference type="FunFam" id="1.10.150.420:FF:000001">
    <property type="entry name" value="Replicase polyprotein"/>
    <property type="match status" value="1"/>
</dbReference>
<dbReference type="PROSITE" id="PS51947">
    <property type="entry name" value="NIRAN"/>
    <property type="match status" value="1"/>
</dbReference>
<dbReference type="Pfam" id="PF19217">
    <property type="entry name" value="CoV_NSP4_N"/>
    <property type="match status" value="1"/>
</dbReference>
<comment type="function">
    <text evidence="8">Participates in the assembly of virally-induced cytoplasmic double-membrane vesicles necessary for viral replication.</text>
</comment>
<dbReference type="FunFam" id="2.40.10.250:FF:000001">
    <property type="entry name" value="Orf1a polyprotein"/>
    <property type="match status" value="1"/>
</dbReference>
<comment type="catalytic activity">
    <reaction evidence="77">
        <text>ATP + H2O = ADP + phosphate + H(+)</text>
        <dbReference type="Rhea" id="RHEA:13065"/>
        <dbReference type="ChEBI" id="CHEBI:15377"/>
        <dbReference type="ChEBI" id="CHEBI:15378"/>
        <dbReference type="ChEBI" id="CHEBI:30616"/>
        <dbReference type="ChEBI" id="CHEBI:43474"/>
        <dbReference type="ChEBI" id="CHEBI:456216"/>
        <dbReference type="EC" id="3.6.4.12"/>
    </reaction>
</comment>
<feature type="transmembrane region" description="Helical" evidence="89">
    <location>
        <begin position="2427"/>
        <end position="2453"/>
    </location>
</feature>
<dbReference type="InterPro" id="IPR043613">
    <property type="entry name" value="CoV_NSP2_C"/>
</dbReference>
<dbReference type="InterPro" id="IPR043606">
    <property type="entry name" value="CoV_NSP15_N"/>
</dbReference>
<dbReference type="CDD" id="cd21815">
    <property type="entry name" value="MERS-CoV-like_Nsp3_betaSM"/>
    <property type="match status" value="1"/>
</dbReference>
<dbReference type="PROSITE" id="PS51943">
    <property type="entry name" value="COV_NSP3A_UBL"/>
    <property type="match status" value="1"/>
</dbReference>
<keyword evidence="57" id="KW-1262">Eukaryotic host gene expression shutoff by virus</keyword>
<evidence type="ECO:0000259" key="119">
    <source>
        <dbReference type="PROSITE" id="PS51992"/>
    </source>
</evidence>
<feature type="domain" description="Nsp4C" evidence="101">
    <location>
        <begin position="3242"/>
        <end position="3338"/>
    </location>
</feature>
<dbReference type="PANTHER" id="PTHR43788">
    <property type="entry name" value="DNA2/NAM7 HELICASE FAMILY MEMBER"/>
    <property type="match status" value="1"/>
</dbReference>
<dbReference type="InterPro" id="IPR043472">
    <property type="entry name" value="Macro_dom-like"/>
</dbReference>
<evidence type="ECO:0000256" key="12">
    <source>
        <dbReference type="ARBA" id="ARBA00004301"/>
    </source>
</evidence>
<dbReference type="InterPro" id="IPR044322">
    <property type="entry name" value="NSP15_M_alpha_beta_CoV"/>
</dbReference>
<dbReference type="InterPro" id="IPR046436">
    <property type="entry name" value="NIV_EXON"/>
</dbReference>
<dbReference type="PROSITE" id="PS51958">
    <property type="entry name" value="NENDOU"/>
    <property type="match status" value="1"/>
</dbReference>
<evidence type="ECO:0000256" key="77">
    <source>
        <dbReference type="ARBA" id="ARBA00047995"/>
    </source>
</evidence>
<dbReference type="InterPro" id="IPR043477">
    <property type="entry name" value="Peptidase_C30_dom3_CoV"/>
</dbReference>
<feature type="domain" description="Nsp15 N-terminal oligomerization" evidence="112">
    <location>
        <begin position="6524"/>
        <end position="6584"/>
    </location>
</feature>
<keyword evidence="34" id="KW-0833">Ubl conjugation pathway</keyword>
<dbReference type="InterPro" id="IPR022733">
    <property type="entry name" value="DPUP_SUD_C_bCoV"/>
</dbReference>
<evidence type="ECO:0000259" key="97">
    <source>
        <dbReference type="PROSITE" id="PS51942"/>
    </source>
</evidence>
<feature type="region of interest" description="GpppA-binding" evidence="84">
    <location>
        <begin position="6409"/>
        <end position="6423"/>
    </location>
</feature>
<dbReference type="CDD" id="cd21659">
    <property type="entry name" value="betaCoV_Nsp14"/>
    <property type="match status" value="1"/>
</dbReference>
<dbReference type="InterPro" id="IPR036499">
    <property type="entry name" value="NSP9_sf_CoV"/>
</dbReference>
<evidence type="ECO:0000259" key="101">
    <source>
        <dbReference type="PROSITE" id="PS51946"/>
    </source>
</evidence>
<dbReference type="GO" id="GO:0006508">
    <property type="term" value="P:proteolysis"/>
    <property type="evidence" value="ECO:0007669"/>
    <property type="project" value="UniProtKB-KW"/>
</dbReference>
<keyword evidence="44" id="KW-1043">Host membrane</keyword>
<keyword evidence="20" id="KW-1132">Decay of host mRNAs by virus</keyword>
<evidence type="ECO:0000259" key="106">
    <source>
        <dbReference type="PROSITE" id="PS51951"/>
    </source>
</evidence>
<dbReference type="SUPFAM" id="SSF144246">
    <property type="entry name" value="Coronavirus NSP10-like"/>
    <property type="match status" value="1"/>
</dbReference>
<keyword evidence="22" id="KW-1130">Modulation of host ubiquitin pathway by virus</keyword>
<dbReference type="PROSITE" id="PS51942">
    <property type="entry name" value="BCOV_NSP3C_C"/>
    <property type="match status" value="1"/>
</dbReference>
<feature type="active site" evidence="85">
    <location>
        <position position="6837"/>
    </location>
</feature>
<dbReference type="InterPro" id="IPR043610">
    <property type="entry name" value="NSP6_CoV"/>
</dbReference>
<dbReference type="CDD" id="cd21689">
    <property type="entry name" value="stalk_CoV_Nsp13-like"/>
    <property type="match status" value="1"/>
</dbReference>
<protein>
    <recommendedName>
        <fullName evidence="87">ORF1ab polyprotein</fullName>
    </recommendedName>
</protein>
<dbReference type="InterPro" id="IPR044382">
    <property type="entry name" value="NSP3_SUD_C_MERS-CoV"/>
</dbReference>
<keyword evidence="21" id="KW-1090">Inhibition of host innate immune response by virus</keyword>
<evidence type="ECO:0000256" key="22">
    <source>
        <dbReference type="ARBA" id="ARBA00022662"/>
    </source>
</evidence>
<evidence type="ECO:0000256" key="70">
    <source>
        <dbReference type="ARBA" id="ARBA00034514"/>
    </source>
</evidence>
<dbReference type="InterPro" id="IPR047566">
    <property type="entry name" value="CoV_NSP3_Y"/>
</dbReference>
<comment type="catalytic activity">
    <reaction evidence="76">
        <text>ATP + H2O = ADP + phosphate + H(+)</text>
        <dbReference type="Rhea" id="RHEA:13065"/>
        <dbReference type="ChEBI" id="CHEBI:15377"/>
        <dbReference type="ChEBI" id="CHEBI:15378"/>
        <dbReference type="ChEBI" id="CHEBI:30616"/>
        <dbReference type="ChEBI" id="CHEBI:43474"/>
        <dbReference type="ChEBI" id="CHEBI:456216"/>
        <dbReference type="EC" id="3.6.4.13"/>
    </reaction>
</comment>
<dbReference type="Pfam" id="PF19218">
    <property type="entry name" value="CoV_NSP3_C"/>
    <property type="match status" value="1"/>
</dbReference>
<dbReference type="InterPro" id="IPR024375">
    <property type="entry name" value="NSP3_bCoV"/>
</dbReference>
<evidence type="ECO:0000256" key="3">
    <source>
        <dbReference type="ARBA" id="ARBA00001946"/>
    </source>
</evidence>
<evidence type="ECO:0000256" key="2">
    <source>
        <dbReference type="ARBA" id="ARBA00001936"/>
    </source>
</evidence>
<feature type="region of interest" description="Disordered" evidence="88">
    <location>
        <begin position="1083"/>
        <end position="1105"/>
    </location>
</feature>
<feature type="active site" evidence="83">
    <location>
        <position position="6089"/>
    </location>
</feature>
<dbReference type="Gene3D" id="1.10.1840.10">
    <property type="entry name" value="main proteinase (3clpro) structure, domain 3"/>
    <property type="match status" value="1"/>
</dbReference>
<feature type="transmembrane region" description="Helical" evidence="89">
    <location>
        <begin position="2372"/>
        <end position="2392"/>
    </location>
</feature>
<evidence type="ECO:0000259" key="111">
    <source>
        <dbReference type="PROSITE" id="PS51958"/>
    </source>
</evidence>
<dbReference type="CDD" id="cd21878">
    <property type="entry name" value="MERS-CoV-like_Nsp1"/>
    <property type="match status" value="1"/>
</dbReference>
<dbReference type="CDD" id="cd21409">
    <property type="entry name" value="1B_cv_Nsp13-like"/>
    <property type="match status" value="1"/>
</dbReference>
<dbReference type="InterPro" id="IPR047567">
    <property type="entry name" value="NSP3_G2M_bCoV"/>
</dbReference>
<keyword evidence="42" id="KW-0067">ATP-binding</keyword>
<evidence type="ECO:0000256" key="76">
    <source>
        <dbReference type="ARBA" id="ARBA00047984"/>
    </source>
</evidence>
<evidence type="ECO:0000256" key="39">
    <source>
        <dbReference type="ARBA" id="ARBA00022830"/>
    </source>
</evidence>
<keyword evidence="31" id="KW-0688">Ribosomal frameshifting</keyword>
<dbReference type="CDD" id="cd21722">
    <property type="entry name" value="betaCoV_Nsp13-helicase"/>
    <property type="match status" value="1"/>
</dbReference>
<dbReference type="Gene3D" id="3.10.20.540">
    <property type="match status" value="1"/>
</dbReference>
<dbReference type="SUPFAM" id="SSF52949">
    <property type="entry name" value="Macro domain-like"/>
    <property type="match status" value="1"/>
</dbReference>
<feature type="region of interest" description="ZF1" evidence="86">
    <location>
        <begin position="2459"/>
        <end position="2472"/>
    </location>
</feature>
<evidence type="ECO:0000256" key="4">
    <source>
        <dbReference type="ARBA" id="ARBA00002182"/>
    </source>
</evidence>
<dbReference type="InterPro" id="IPR047573">
    <property type="entry name" value="CoV_NSP2_M"/>
</dbReference>
<keyword evidence="58" id="KW-0922">Interferon antiviral system evasion</keyword>
<comment type="function">
    <text evidence="4">Forms a hexadecamer with nsp7 (8 subunits of each) that may participate in viral replication by acting as a primase. Alternatively, may synthesize substantially longer products than oligonucleotide primers.</text>
</comment>
<dbReference type="InterPro" id="IPR046442">
    <property type="entry name" value="bCoV_NSP1_C"/>
</dbReference>
<feature type="active site" evidence="85">
    <location>
        <position position="6782"/>
    </location>
</feature>
<dbReference type="CDD" id="cd21171">
    <property type="entry name" value="NTD_alpha_betaCoV_Nsp15-like"/>
    <property type="match status" value="1"/>
</dbReference>
<dbReference type="Pfam" id="PF19211">
    <property type="entry name" value="CoV_NSP2_N"/>
    <property type="match status" value="1"/>
</dbReference>
<keyword evidence="56" id="KW-0456">Lyase</keyword>
<feature type="domain" description="RdRp Nsp7 cofactor" evidence="104">
    <location>
        <begin position="3937"/>
        <end position="4019"/>
    </location>
</feature>
<feature type="transmembrane region" description="Helical" evidence="89">
    <location>
        <begin position="3821"/>
        <end position="3843"/>
    </location>
</feature>
<dbReference type="Pfam" id="PF08710">
    <property type="entry name" value="CoV_NSP9"/>
    <property type="match status" value="1"/>
</dbReference>
<feature type="domain" description="CoV Nsp2 C-terminal" evidence="118">
    <location>
        <begin position="715"/>
        <end position="851"/>
    </location>
</feature>
<dbReference type="Gene3D" id="3.40.50.300">
    <property type="entry name" value="P-loop containing nucleotide triphosphate hydrolases"/>
    <property type="match status" value="2"/>
</dbReference>
<evidence type="ECO:0000256" key="37">
    <source>
        <dbReference type="ARBA" id="ARBA00022807"/>
    </source>
</evidence>
<feature type="domain" description="CoV Nsp3 Y" evidence="119">
    <location>
        <begin position="2455"/>
        <end position="2828"/>
    </location>
</feature>
<dbReference type="PANTHER" id="PTHR43788:SF8">
    <property type="entry name" value="DNA-BINDING PROTEIN SMUBP-2"/>
    <property type="match status" value="1"/>
</dbReference>
<keyword evidence="29" id="KW-0677">Repeat</keyword>
<dbReference type="InterPro" id="IPR036333">
    <property type="entry name" value="NSP10_sf_CoV"/>
</dbReference>
<dbReference type="PROSITE" id="PS51990">
    <property type="entry name" value="COV_NSP2_M"/>
    <property type="match status" value="1"/>
</dbReference>
<evidence type="ECO:0000313" key="123">
    <source>
        <dbReference type="EMBL" id="WCC63368.1"/>
    </source>
</evidence>
<dbReference type="PROSITE" id="PS51653">
    <property type="entry name" value="CV_ZBD"/>
    <property type="match status" value="1"/>
</dbReference>
<feature type="domain" description="CoV Nsp1 globular" evidence="114">
    <location>
        <begin position="25"/>
        <end position="151"/>
    </location>
</feature>
<feature type="active site" evidence="83">
    <location>
        <position position="6267"/>
    </location>
</feature>
<feature type="domain" description="BetaCoV Nsp1 C-terminal" evidence="115">
    <location>
        <begin position="159"/>
        <end position="195"/>
    </location>
</feature>
<sequence length="7202" mass="801969">MSFVAGVASQGARGKYRAELNTEKRTDHVSRTVSLCDAGDLVLKISPWFMDGESAYKHVSEQLSKGSPLLFVPQTLKGFIRHLPGPRIYLVERLTGGTYSDPFMVNQLAYQNAAGEGVIGTTLQGKRIGMFFPFDADLVTGQFQFLLRKKGFGGNRFRDAPWDYNWTPYSDLMDALEADPCGKYSQSLLKKLVGGDFTPIDQYMCGKNGKPIAEFAALMASEGITKLADVEAEVKSRTDSDRYIVFKNKLYRIVWNVQRKDVAYPKQSAFTMNSLVQVDTMEDVPRHSFTIGSEIQVLSPTTAVQANGNLNLKQRLLYAFYGKQAVSEPNYIYHSAYVDCTSCGKGSWLTGNAVQGFACDCGAHYCANDVDLQSSGLVRKNAVLLTTCPCNKDGECKHTLPQLVSMMTDKCDVEVVGKTFILTYGGVIYAYMGCSGGTMHFIPRAKSCVSKIGDAIFTGCTGAWSKVCETANLFLERAQHAINFVNEFVLTETVVALLSGTTSSIDELRDLCRNASFEKVRDFLTPRGWIVTMGSYIEGAINVGAAGVCNAAINAPFVVLSGLGESFKKVAATPWKLCSSLRETLDHYAERITYRVFPYDIPCDVTDFTALLLDCACLTGASAYFVARYVDEKVEQLTNLVFSSCQSAVTAFVQACMSTYKATAKFISDMFTLIKVVSERLYVYTSVGFVVVGDYSSQLLKQFMHILSKAMQLLHTTVSWAGSKLPSVVYNGRDSLVFPSGTYHCVSAQGRSLQDQFDLVIPGDLSKKQIGILEPTPNSTTVDKKINSNVVEVVVGQLEPTKEHSPELVVGDYVIISNKIFVRSTEDSETVFYPLCTDGKIVPTLFRLKGGAPPKGVKFGGEQTKEITAVRSVSVDYDVHPVLDALLAGSELATFTVEKDLPVKDFVAVVKDEVIELLSKLLRGYNIDGFDLEDFADTPCYVYNAEGDLAWSSTMTFSVNPVEEVEEECDDDYVEDEYLSEEMLVEEDENSWAAAVEAVIPMEDVQLDTLVAEIDVSEPADDVAEQASTEEVEVPSACVLEASQVANATDVESCEAEVLSSIPLHEDANVVKADECAEGVPALDSTETVSKPSVDTPVGDVTQDDATSSNATVISDDVHTATHSKGLVAVPEVVPEKALGTTVERMRSTSECAGVETSLKQETAVIVKNDSSAKPQRVKKPKAENPLKNFKHIVLNNDVTLVLGDAIAVAKATEGCILVNAANTHLKHGGGIAAAIDRASGGLVQAESDDYVNFYGPLNVGDSTLLKGHGLATGILHVVGPDARANQDIQLLKRCYKAFNKYPLVVSPLISAGIFCVEPRVSLEYLLSVVHTKTFVVVNSEKIYDDLAAPKPPTGLTYSHEGWRGIIRNAKSFGFTCFICTDQSANTKLLKGRGVDPTKKTQTVDGVKYYLYSAKDSLTDIITAANACKGICAMPLGYVTHGLDLAQAGQQVKKITVPYVCLLASKDQVPILNSDVAVQTPEQSFINTVIANGGYHCWHLVTGELIVKGVSYRKLLNWSDQTVCYADNKFYVVKGNVSLPFDSLEKCRTYLTSRAAQQKSVDVLVTIDGVNFRTAVLNNTTTYRVQLGSVFYKGSDISDTIPNEKMSGEAVYLADNLSEVEKAVLSEVYGTADAAFLHRYYSLLALVKKWKYTVHDGVKSLKLNSNNCYVNVTMLMLDMLREIKFIVPALQAAYLKHKGGDSTEFIALIMAYGDCTYGEPDDASRLLHTILSKAELTTQAKMVWRQWCNVCGVQDTTTTGLKACIYVGMNSLDELHATHEECCQCGDVRKRQLVEHNAPWLLLSGLNEAKVMTPTSQSAGPDYTAFNVFQGVETSVGHYLHVRVKDNLLYKYDSGSLSKTSDMKCKMTDVYYPKQRYSADCNVVVYSLDGNTWADVDPDLSAFYMKDGKYFTKKPVIEYSPATILSGSVYTNSCLVGRDGTVGSDAISSSFNNLLGFDNSKPVSKKLTYSFFPDFQGDVVLTEYSTYDPIYKNGAMLYGKPILWVNNSKFDSKLNKFNRATLRQVYDIAPVTLENKFTVLQDNQTQQVAVEAPKEDAQPQSPVQVAEEVDNKLLIIKCKGLKKPFVKDGYSFVNDPQGVNVVDTLGIDDLRALYVDRNLRLIVLKENNWSALFNIHTVEKGDLSVIAASGSITRRVKILLGASSLFAQFASVTVNITTAMGKALGRRTRNVITNNSILGQSLALFKMLILIPFSFWKPKNKSTVNVKVGAIRTAGIVTTNVAKQCASAAYELLVVKFKRIDWKSTLCLLFLICTTGLLLSALYHLFLFHQVLTSDVMLDGAEGVLATYRDLRSYLGIHSLCDGMVEAYRNVSFDVNDFCSNRSVLCNWCLIGQDSLTRYSAFQMIQTHVTSYVINIDWVWFVMEFALAYFLYTSTFNVLLLVVSSQYFFSYTGAFVNWRSYNYLVSGYFFCVTHIPLLGLVRIYNFLACLWFLRRFYNHVINGCKDTACLLCYKRNRLTRVEASTVVCGSKRTFYIVANGGTSFCCRHNWNCVDCDTAGIGNTFICEEVANDLTTSLRRLVKPTDKSHYYVESVTVKDSVVQLHYSREGASCYERYPLCYFTNLDKLKFKEVCKTPTGIPEHNFLIYDSSDRGQENLARSACVYYSQVLSKPMLLVDSNMVTTVGDSREIASKMLDSYVNSFISLFGVNRDKLDKLVATARDCVKRGDDFQTVVKTFTDAARGPAGVESDVETSSIVDALQYAHKHDLQLTTEGFNNYVPSYIKPDSVATADLGCLIDLNAASVNQTSIRNANGACIWNSSDYMKLSDGLKRQIRIACRKCNIPFRLTTSKLRSADNILSVKFSATKLSGGAPKWLLKLRDFTWKSYCVVTLVVFAMAVLSYLCLPAFNMSQVAFHEDRILTYKVVENGIIRDITPNDACFANKYQSFAKWFNENHGGLFQNSIDCPVTVAVIAGVAGTRVPNVPANVAWVGRQIVLFVSRVFATSNNICYTPTTEIPYERFSDSGCILASECTLFRDAEGKINPYCYDPTVLPGVSAYDQMKPHVRYDMYDSDMYIKFPEVVFESTLRITKTLATRYCRFGSCEDANEGVCITTNGSWAIYNEHYANKPGVYCGDNYFDIVRRLGLSLFQPVTYFQLSTSLALGVMLCIFLTIAFYYVNKVKRALADYTQCAVVAVAAALLNSLCLCFVVSNPLLVLPYTALYYYATFYLTGEPAFVMHVSWFVMFGTVVPIWMVFAYIVGVCLRHLLWVMAYFSKKHVEVFTDGKLNCSFQDAAANIFVINKDTYVALRNSITQDSYNRYLSMFNKYKYYSGAMDTASYREASAAHLCKALQVYSETGSDVLFQPPNCSVTSSVLQSGLVKMAAPSGVVENCMVQVTCGSMTLNGLWLDNYVWCPRHVMCPADQLADPNYDALLVSKTNLSFIVQKNVGAPANLRVVGHTMVGTLLKLTVESANPQTPAYTFTTVKPGASFSVLACYNGRPTGVFMVNMRQNSTIKGSFLCGSCGSVGYTQEGNVINFCYMHQMELSNGTHTGCSFDGVMYGAFEDRQVHQVQLSDKYCTINIVAWLYAAILNGCNWFVKPNKTGIATFNEWAMSNQFTEFIGTQSVDMLAHKTGVSVEQLLYAIQTLHKGFQGKTILGASMLEDEFTPDDVNMQVMGVVMQSGVKRISYGLVHWLFTTLLLAYVVTLQLTKFTIWNYLFEVIPLQLAPLVLCVMACVMLTVKHKHTFLTLFLLPTAICLTYANIVYEPQTPVSSALIAVANWLNPSSVYMRTTHTDLGIYFSLCCALSVVVRRLYRPTSSNLALALGSAIVWFYTYTTGDCSSPLTYLMFLTTLTSDYTVTVFLTVNVAKFFARVVLLYAPHTGFIFPEVKLVLLMYLAVGYFCTVYYGVFSLLNLKLRVPLGVYDYTVSTQEFRYLTGNGLHAPRNSWEALRLNMKLIGIGGTPCIKIASVQSKLTDLKCTSVVLLSVLQQLHLEANSKAWAHCVKLHNDILAATDPTEAFDKFVCLFATLMSFSANVDLEALASDLLDHPSVLQATLSEFSHLASYAELEAAQSSYQKALNSGDASPQVLKALQKAVNIAKNAYEKDKAVARKLERMAEQAMTSMYKQARAEDKKAKIVSAMQTMLFGMIKKLDNDVLNGVISNARNGCVPLSVVPLCASNKLRVVIPDITIWNKVVTWPSLSYAGALWDISLINNVDGEVVKSSDVTETNESLTWPLVLECTRAASSAVTLQNNEIRPSGLKTMVVSAGAEQTNCNTSSLAYYEPVEGRKMLMGILSENAHLKWAKVEGRDGFVNIELQPPCKFLIAGPKGPEVRYLYFVKNLNNLHRGQLLGHIAATVRLQAGSNTEFAINSSVLSAVTFSVDPAKAYLDFVNAGGAPLTNCVKMLTPKTGTGIAVSVKPEANADQDTYGGASVCLYCRAHIEHPDVTGVCKYKGKFVQIPLHVRDPVGFCIQNTQCNVCQFWIGHGCNCDALRGTTIPQSKDSNFLNRVRGSIVNARIEPCASGLTTDVVFRAFDICNYKAKVAGIGKYYKTNTCRFVEVDDEGHRLDSFFVVKRHTMENYELEKRCYDLVKDCDAVAVHDFFIFDVDKVKTPHIVRQRLTEYTMMDLVYAMRHFDQNNCEVLKSILVKYGCCDASYFDNKLWFDFVENPHVISVYHKLGERIRQAVLNTVKFCDQMVKSGLVGVLTLDNQDLNGKWYDFGDFVITQPGAGVAIVDSYYSYLMPVLSMTNCLAAETHRDCDLTKPLIEWPLLEYDYTDYKIGLFEKYFKHWDQQYHPNCVNCSDDRCVLHCANFNVLFSMTLPGTSFGPVVRKIFVDGVPFVVSCGYHYKELGLVMNMDVSLHRHRLSLKELMMYAADPAMHIASASALWDLRTPCFSVAALTTGLTFQTVRPGNFNKDFYDFVVSKGFFKEGSSVTLKHFFFAQDGHAAITDYSYYSYNLPTMCDIKQMLFCMEVVDRYFEIYDGGCLNASEVIVNNLDKSAGHPFNKFGKARVYYESLSYQEQDELFAMTKRNVLPTITQMNLKYAISAKNRARTVAGVSILSTMTNRQYHQKMLKSMAATRGSTCVIGTTKFYGGWDFMLKTLYKDVDNPHLMGWDYPKCDRAMPNMCRIFASLILARKHSTCCTNTDRFYRLANECAQVLSEYVLCGGGYYVKPGGTSSGDATTAYANSVFNILQATTANVSALMGANGNTIVDKEVKDMQFELYVNVYRKSQPDPKFVDRYYAFLNKHFSMMILSDDGVVCYNSDYATKGYIASIQNFKETLYYQNNVFMSEAKCWVESDLKKGPHEFCSQHTLFIKDGDDGYFLPYPDPSRILSAGCFVDDIVKTDGTLMVERFVSLAIDAYPLTKHDDPEYQNVFWVYLQYIEKLYKDLTGHMLDSYSVMLCGDNSAKFWEESFYRDLYTAPSTLQAVGSCVVCHSQTSLRCGTCIRRPFLCCKCCYDHVVATPHKMVLSVSPYVCNAPGCDVSDVTKLYLGGMSYFCSDHRPVCSFPLCANGLVFGLYKNMCTGSPSVTEFNRLATCDWTESGDYTLANTTTEPLKLFAAETLRATEEASKQSYAIATIKEIVGERELLLVWEAGKAKPPLNRNYVFTGYHITKNSKVQLGEYVFERIDYSDAVSYKSSTTYKLAVGDIFVLTSHSVATLQAPTIVNQERYVKITGLYPTLTVPEEFANHVANFQKAGFSKFVTVQGPPGTGKSHFAIGLAIYYPTARVVYTACSHAAVDALCVKAFKYLNIAKCSRIIPAKARVECYDQFKVNETNSQYLFSTINALPETSADILVVDEVSMCTNYDLSVINARIKAKHIVYVGDPAQLPAPRTLLTRGTLEPENFNSVTRLMCNLGPDIFLSVCYRCPEEIVNTVSALVYNNKLVAKKPASGQCFKILYKGSVTHDASSAINRPQLNFVKSFITANPNWSKAVFISPYNSQNAVARSVLGLTTQTVDSSQGSEYPYVIFCQTADTAHANNINRFNVAVTRAQKGILCVMTSQALFDSLAFAEVSLNNYKLQSQIVTGLYKDCSRESSGLHPAYAPTYVSVDDKYKTTDELCVNLNVPANVPYSRVISRMGFKLDATIPNYPKLFITREEAIRQVRSWIGFDVEGAHASRNACGTNVPLQLGFSTGVNFVVQPVGVVDTEWGSMLTSIAARPPPGEQFKHLVPLMNKGAAWPIVRRRIVQMLSDTLDKLSDYCTFVCWAHGFELTSASYFCKIGKEQRCCMCNRRASTYSSPLHSYACWSHSSGYDYVYNPFFVDVQQWGYIGNLATNHDRYCSVHQGAHVASNDAVMTRCLAIHDCFIERVEWDITYPYISHEKRLNSCCRTVERNVVRAALLAGRFERVYDIGNPKGIPIVDDPVVDWHYYDAQPLNKKVQQLFYTEDCAKNFSDGLCLFWNCNVPRYPNNAIVCRFDTRVHSEFNLPGCDGGSLYVNKHAFHTPAYDANAFRDLKPLPFFYYSTTPCEVHGNGNMLEDIDYVPLKSAVCITACNLGGAVCRKHAAEYRDYMEAYNLVSASGFRLWCYKTFDVYNLWSTFTKIQGLENIAYNVVKQGHFSGVDGELPVAVVNDKIYTKSGVNDVCIFENKTTLPTNIAFELYAKRATRSHPDFNLLHNLEVDVCYKFVLWDYERSNIYGSATIGVCKYTDIDVNAALNICFDIRDNGSLERFMSLPNGTLISDRLNICFDIRDNGSLERFMSLPKVKNYPCIISSNYAYFNGTLIRDNTGNSESGDDEVKQPVTFYIYKKVNNEFVQFTDTYYTLGRTVSDFTPVSEMEKDFLALDSDVFIKKYKLEDYAFEHVVYGDFSRTTLGGLHLLIGLYKKHQDGHIIMEEMLKERATVHNYFITESNTASFKAVCSVIDLKLDDFVDIIKAMDLNVVSKVVKIPIDLTMIEFMLWCKDGQVQTFYPRLQAINDWKPGLAMPSLFKVQNSNLEPCMLPNYKQSIPMPQGVHMNIAKYMQLCQYLNTCTIAVPANMRVMHFGAGSDKGVAPGSSVLRQWLPTDAILIDNDLNEYVSDADITLFGDCVTVRVGQQVDLLISDMYDPSTKVVGETNEAKALFFVYLCNFIKNNLALGGSVVIKITEHSWSAELYELMGRFAWWTVFCTNANASSSEGFLIGINYLGELKEVIDGNVMHANYIFWRNTTLMNLSTYSLFDLSRFPLKVKGTPVLQLKESQINELVISLLSQGKLIIRDNDTLSVSTDVLVNFYRKPHKRSKC</sequence>
<evidence type="ECO:0000256" key="84">
    <source>
        <dbReference type="PROSITE-ProRule" id="PRU01299"/>
    </source>
</evidence>
<evidence type="ECO:0000259" key="109">
    <source>
        <dbReference type="PROSITE" id="PS51954"/>
    </source>
</evidence>
<evidence type="ECO:0000256" key="40">
    <source>
        <dbReference type="ARBA" id="ARBA00022833"/>
    </source>
</evidence>
<comment type="subunit">
    <text evidence="61">Interacts with host PHB and PHB2.</text>
</comment>
<evidence type="ECO:0000256" key="54">
    <source>
        <dbReference type="ARBA" id="ARBA00023208"/>
    </source>
</evidence>
<feature type="region of interest" description="ZF2" evidence="86">
    <location>
        <begin position="2505"/>
        <end position="2515"/>
    </location>
</feature>
<dbReference type="InterPro" id="IPR014829">
    <property type="entry name" value="NSP8_CoV"/>
</dbReference>
<evidence type="ECO:0000256" key="85">
    <source>
        <dbReference type="PROSITE-ProRule" id="PRU01303"/>
    </source>
</evidence>
<feature type="transmembrane region" description="Helical" evidence="89">
    <location>
        <begin position="3203"/>
        <end position="3229"/>
    </location>
</feature>
<dbReference type="InterPro" id="IPR027417">
    <property type="entry name" value="P-loop_NTPase"/>
</dbReference>
<dbReference type="CDD" id="cd21557">
    <property type="entry name" value="Macro_X_Nsp3-like"/>
    <property type="match status" value="1"/>
</dbReference>
<dbReference type="InterPro" id="IPR043611">
    <property type="entry name" value="CoV_NSP3_C"/>
</dbReference>
<dbReference type="CDD" id="cd21560">
    <property type="entry name" value="betaCoV-Nsp6"/>
    <property type="match status" value="1"/>
</dbReference>
<dbReference type="PROSITE" id="PS51951">
    <property type="entry name" value="COV_NSP9_SSRNA_BD"/>
    <property type="match status" value="1"/>
</dbReference>
<dbReference type="PROSITE" id="PS51992">
    <property type="entry name" value="COV_NSP3_Y"/>
    <property type="match status" value="1"/>
</dbReference>
<feature type="transmembrane region" description="Helical" evidence="89">
    <location>
        <begin position="2197"/>
        <end position="2216"/>
    </location>
</feature>
<evidence type="ECO:0000259" key="121">
    <source>
        <dbReference type="PROSITE" id="PS51994"/>
    </source>
</evidence>
<evidence type="ECO:0000256" key="72">
    <source>
        <dbReference type="ARBA" id="ARBA00043928"/>
    </source>
</evidence>
<dbReference type="PROSITE" id="PS51993">
    <property type="entry name" value="COV_3ECTO"/>
    <property type="match status" value="1"/>
</dbReference>
<comment type="function">
    <text evidence="9">May play a role in the modulation of host cell survival signaling pathway by interacting with host PHB and PHB2. Indeed, these two proteins play a role in maintaining the functional integrity of the mitochondria and protecting cells from various stresses.</text>
</comment>
<dbReference type="InterPro" id="IPR042515">
    <property type="entry name" value="NSP15_N_CoV"/>
</dbReference>
<evidence type="ECO:0000256" key="42">
    <source>
        <dbReference type="ARBA" id="ARBA00022840"/>
    </source>
</evidence>
<evidence type="ECO:0000256" key="57">
    <source>
        <dbReference type="ARBA" id="ARBA00023247"/>
    </source>
</evidence>
<evidence type="ECO:0000256" key="73">
    <source>
        <dbReference type="ARBA" id="ARBA00044617"/>
    </source>
</evidence>
<dbReference type="SUPFAM" id="SSF101816">
    <property type="entry name" value="Replicase NSP9"/>
    <property type="match status" value="1"/>
</dbReference>
<comment type="function">
    <text evidence="10">The replicase polyprotein of coronaviruses is a multifunctional protein: it contains the activities necessary for the transcription of negative stranded RNA, leader RNA, subgenomic mRNAs and progeny virion RNA as well as proteinases responsible for the cleavage of the polyprotein into functional products.</text>
</comment>
<dbReference type="GO" id="GO:0008270">
    <property type="term" value="F:zinc ion binding"/>
    <property type="evidence" value="ECO:0007669"/>
    <property type="project" value="UniProtKB-UniRule"/>
</dbReference>
<feature type="domain" description="3Ecto" evidence="120">
    <location>
        <begin position="2305"/>
        <end position="2371"/>
    </location>
</feature>
<dbReference type="GO" id="GO:0039694">
    <property type="term" value="P:viral RNA genome replication"/>
    <property type="evidence" value="ECO:0007669"/>
    <property type="project" value="InterPro"/>
</dbReference>
<dbReference type="InterPro" id="IPR037230">
    <property type="entry name" value="NSP8_sf_CoV"/>
</dbReference>
<dbReference type="GO" id="GO:0000175">
    <property type="term" value="F:3'-5'-RNA exonuclease activity"/>
    <property type="evidence" value="ECO:0007669"/>
    <property type="project" value="InterPro"/>
</dbReference>
<dbReference type="InterPro" id="IPR044350">
    <property type="entry name" value="RdRp_MERS-CoV-like"/>
</dbReference>
<dbReference type="Pfam" id="PF09401">
    <property type="entry name" value="CoV_NSP10"/>
    <property type="match status" value="1"/>
</dbReference>
<feature type="active site" evidence="83">
    <location>
        <position position="6091"/>
    </location>
</feature>
<dbReference type="InterPro" id="IPR038400">
    <property type="entry name" value="NSP3_SUD-M_sf_bCoV"/>
</dbReference>
<dbReference type="Gene3D" id="3.40.220.10">
    <property type="entry name" value="Leucine Aminopeptidase, subunit E, domain 1"/>
    <property type="match status" value="1"/>
</dbReference>
<dbReference type="CDD" id="cd21732">
    <property type="entry name" value="betaCoV_PLPro"/>
    <property type="match status" value="1"/>
</dbReference>
<dbReference type="InterPro" id="IPR047570">
    <property type="entry name" value="NSP12_IF_CoV"/>
</dbReference>
<dbReference type="CDD" id="cd23528">
    <property type="entry name" value="capping_2-OMTase_betaCoV_Nsp16"/>
    <property type="match status" value="1"/>
</dbReference>
<comment type="catalytic activity">
    <reaction evidence="1">
        <text>Thiol-dependent hydrolysis of ester, thioester, amide, peptide and isopeptide bonds formed by the C-terminal Gly of ubiquitin (a 76-residue protein attached to proteins as an intracellular targeting signal).</text>
        <dbReference type="EC" id="3.4.19.12"/>
    </reaction>
</comment>
<dbReference type="Pfam" id="PF13604">
    <property type="entry name" value="AAA_30"/>
    <property type="match status" value="1"/>
</dbReference>
<evidence type="ECO:0000256" key="65">
    <source>
        <dbReference type="ARBA" id="ARBA00034506"/>
    </source>
</evidence>
<dbReference type="GO" id="GO:0008242">
    <property type="term" value="F:omega peptidase activity"/>
    <property type="evidence" value="ECO:0007669"/>
    <property type="project" value="InterPro"/>
</dbReference>
<dbReference type="Pfam" id="PF05409">
    <property type="entry name" value="Peptidase_C30"/>
    <property type="match status" value="1"/>
</dbReference>
<dbReference type="Pfam" id="PF11501">
    <property type="entry name" value="bCoV_NSP1"/>
    <property type="match status" value="1"/>
</dbReference>
<keyword evidence="48 89" id="KW-1133">Transmembrane helix</keyword>
<keyword evidence="27 83" id="KW-0540">Nuclease</keyword>
<feature type="domain" description="Ubiquitin-like" evidence="98">
    <location>
        <begin position="855"/>
        <end position="964"/>
    </location>
</feature>
<evidence type="ECO:0000256" key="66">
    <source>
        <dbReference type="ARBA" id="ARBA00034507"/>
    </source>
</evidence>
<dbReference type="PROSITE" id="PS51953">
    <property type="entry name" value="NIV_EXON"/>
    <property type="match status" value="1"/>
</dbReference>
<dbReference type="Gene3D" id="3.40.220.20">
    <property type="entry name" value="Nsp3, SUD-M subdomain"/>
    <property type="match status" value="1"/>
</dbReference>
<dbReference type="Gene3D" id="3.30.160.820">
    <property type="entry name" value="Nsp15 N-terminal domain-like"/>
    <property type="match status" value="1"/>
</dbReference>
<evidence type="ECO:0000256" key="56">
    <source>
        <dbReference type="ARBA" id="ARBA00023239"/>
    </source>
</evidence>
<dbReference type="InterPro" id="IPR044863">
    <property type="entry name" value="NIRAN"/>
</dbReference>
<feature type="region of interest" description="Y4" evidence="86">
    <location>
        <begin position="2728"/>
        <end position="2828"/>
    </location>
</feature>
<evidence type="ECO:0000256" key="53">
    <source>
        <dbReference type="ARBA" id="ARBA00023200"/>
    </source>
</evidence>
<evidence type="ECO:0000256" key="36">
    <source>
        <dbReference type="ARBA" id="ARBA00022806"/>
    </source>
</evidence>
<name>A0AA49IEI7_9NIDO</name>
<comment type="function">
    <text evidence="79">Plays a role in the initial induction of autophagosomes from host endoplasmic reticulum. Later, limits the expansion of these phagosomes that are no longer able to deliver viral components to lysosomes.</text>
</comment>
<evidence type="ECO:0000256" key="26">
    <source>
        <dbReference type="ARBA" id="ARBA00022695"/>
    </source>
</evidence>
<dbReference type="CDD" id="cd21161">
    <property type="entry name" value="NendoU_cv_Nsp15-like"/>
    <property type="match status" value="1"/>
</dbReference>
<dbReference type="CDD" id="cd21517">
    <property type="entry name" value="betaCoV_Nsp2_MERS-like"/>
    <property type="match status" value="1"/>
</dbReference>
<dbReference type="InterPro" id="IPR009469">
    <property type="entry name" value="RdRp_N_CoV"/>
</dbReference>
<dbReference type="SUPFAM" id="SSF52540">
    <property type="entry name" value="P-loop containing nucleoside triphosphate hydrolases"/>
    <property type="match status" value="1"/>
</dbReference>
<dbReference type="CDD" id="cd21827">
    <property type="entry name" value="betaCoV_Nsp7"/>
    <property type="match status" value="1"/>
</dbReference>
<dbReference type="InterPro" id="IPR027352">
    <property type="entry name" value="NSP13_ZBD_CoV-like"/>
</dbReference>
<dbReference type="GO" id="GO:0044220">
    <property type="term" value="C:host cell perinuclear region of cytoplasm"/>
    <property type="evidence" value="ECO:0007669"/>
    <property type="project" value="UniProtKB-SubCell"/>
</dbReference>
<dbReference type="InterPro" id="IPR014822">
    <property type="entry name" value="NSP9_CoV"/>
</dbReference>
<evidence type="ECO:0000259" key="98">
    <source>
        <dbReference type="PROSITE" id="PS51943"/>
    </source>
</evidence>
<dbReference type="GO" id="GO:0039502">
    <property type="term" value="P:symbiont-mediated suppression of host type I interferon-mediated signaling pathway"/>
    <property type="evidence" value="ECO:0007669"/>
    <property type="project" value="UniProtKB-KW"/>
</dbReference>
<feature type="domain" description="Nsp12 RNA-dependent RNA polymerase" evidence="103">
    <location>
        <begin position="4834"/>
        <end position="5401"/>
    </location>
</feature>
<keyword evidence="30" id="KW-0547">Nucleotide-binding</keyword>
<dbReference type="FunFam" id="3.40.50.150:FF:000162">
    <property type="entry name" value="Orf1ab polyprotein"/>
    <property type="match status" value="1"/>
</dbReference>
<organism evidence="123">
    <name type="scientific">Bat Coronavirus PaGD17</name>
    <dbReference type="NCBI Taxonomy" id="3018868"/>
    <lineage>
        <taxon>Viruses</taxon>
        <taxon>Riboviria</taxon>
        <taxon>Orthornavirae</taxon>
        <taxon>Pisuviricota</taxon>
        <taxon>Pisoniviricetes</taxon>
        <taxon>Nidovirales</taxon>
        <taxon>Cornidovirineae</taxon>
        <taxon>Coronaviridae</taxon>
        <taxon>Orthocoronavirinae</taxon>
    </lineage>
</organism>
<evidence type="ECO:0000256" key="23">
    <source>
        <dbReference type="ARBA" id="ARBA00022670"/>
    </source>
</evidence>
<dbReference type="CDD" id="cd21167">
    <property type="entry name" value="M_alpha_beta_cv_Nsp15-like"/>
    <property type="match status" value="1"/>
</dbReference>
<evidence type="ECO:0000259" key="114">
    <source>
        <dbReference type="PROSITE" id="PS51962"/>
    </source>
</evidence>
<evidence type="ECO:0000259" key="112">
    <source>
        <dbReference type="PROSITE" id="PS51960"/>
    </source>
</evidence>
<dbReference type="GO" id="GO:0004483">
    <property type="term" value="F:methyltransferase cap1 activity"/>
    <property type="evidence" value="ECO:0007669"/>
    <property type="project" value="UniProtKB-EC"/>
</dbReference>
<evidence type="ECO:0000256" key="30">
    <source>
        <dbReference type="ARBA" id="ARBA00022741"/>
    </source>
</evidence>
<comment type="function">
    <text evidence="71">RNA-directed RNA polymerase that catalyzes the transcription of viral genomic and subgenomic RNAs. Acts in complex with nsp7 and nsp8 to transcribe both the minus and positive strands of genomic RNA. The kinase-like NiRAN domain of NSP12 attaches one or more nucleotides to the amino terminus of NSP9, forming a covalent RNA-protein intermediate that serves as transcription/replication primer. Subgenomic RNAs (sgRNAs) are formed by discontinuous transcription: The polymerase has the ability to pause at transcription-regulating sequences (TRS) and jump to the leader TRS, resulting in a major deletion. This creates a series of subgenomic RNAs that are replicated, transcribed and translated. In addition, Nsp12 is a subunit of the viral RNA capping enzyme that catalyzes the RNA guanylyltransferase reaction for genomic and sub-genomic RNAs. Subsequently, the NiRAN domain transfers RNA to GDP, and forms the core cap structure GpppA-RNA.</text>
</comment>
<dbReference type="PROSITE" id="PS51154">
    <property type="entry name" value="MACRO"/>
    <property type="match status" value="1"/>
</dbReference>
<dbReference type="PROSITE" id="PS51961">
    <property type="entry name" value="AV_NSP11N_COV_NSP15M"/>
    <property type="match status" value="1"/>
</dbReference>
<dbReference type="InterPro" id="IPR043503">
    <property type="entry name" value="PLpro_palm_finger_dom_CoV"/>
</dbReference>
<evidence type="ECO:0000256" key="71">
    <source>
        <dbReference type="ARBA" id="ARBA00043918"/>
    </source>
</evidence>
<dbReference type="FunFam" id="3.40.50.300:FF:001139">
    <property type="entry name" value="Orf1ab polyprotein"/>
    <property type="match status" value="1"/>
</dbReference>
<evidence type="ECO:0000259" key="115">
    <source>
        <dbReference type="PROSITE" id="PS51963"/>
    </source>
</evidence>
<dbReference type="InterPro" id="IPR043177">
    <property type="entry name" value="PLpro_N_sf_CoV"/>
</dbReference>
<dbReference type="SUPFAM" id="SSF159936">
    <property type="entry name" value="NSP3A-like"/>
    <property type="match status" value="1"/>
</dbReference>
<dbReference type="InterPro" id="IPR009003">
    <property type="entry name" value="Peptidase_S1_PA"/>
</dbReference>
<feature type="domain" description="RdRp catalytic" evidence="90">
    <location>
        <begin position="5081"/>
        <end position="5243"/>
    </location>
</feature>
<evidence type="ECO:0000256" key="51">
    <source>
        <dbReference type="ARBA" id="ARBA00023136"/>
    </source>
</evidence>
<dbReference type="PROSITE" id="PS51944">
    <property type="entry name" value="COV_NSP3D_UBL"/>
    <property type="match status" value="1"/>
</dbReference>
<evidence type="ECO:0000256" key="21">
    <source>
        <dbReference type="ARBA" id="ARBA00022632"/>
    </source>
</evidence>
<evidence type="ECO:0000256" key="5">
    <source>
        <dbReference type="ARBA" id="ARBA00002697"/>
    </source>
</evidence>
<evidence type="ECO:0000259" key="120">
    <source>
        <dbReference type="PROSITE" id="PS51993"/>
    </source>
</evidence>